<evidence type="ECO:0000259" key="9">
    <source>
        <dbReference type="PROSITE" id="PS51360"/>
    </source>
</evidence>
<dbReference type="InterPro" id="IPR036885">
    <property type="entry name" value="SWIB_MDM2_dom_sf"/>
</dbReference>
<organism evidence="11 12">
    <name type="scientific">Adiantum capillus-veneris</name>
    <name type="common">Maidenhair fern</name>
    <dbReference type="NCBI Taxonomy" id="13818"/>
    <lineage>
        <taxon>Eukaryota</taxon>
        <taxon>Viridiplantae</taxon>
        <taxon>Streptophyta</taxon>
        <taxon>Embryophyta</taxon>
        <taxon>Tracheophyta</taxon>
        <taxon>Polypodiopsida</taxon>
        <taxon>Polypodiidae</taxon>
        <taxon>Polypodiales</taxon>
        <taxon>Pteridineae</taxon>
        <taxon>Pteridaceae</taxon>
        <taxon>Vittarioideae</taxon>
        <taxon>Adiantum</taxon>
    </lineage>
</organism>
<keyword evidence="1 5" id="KW-0479">Metal-binding</keyword>
<evidence type="ECO:0000313" key="11">
    <source>
        <dbReference type="EMBL" id="KAI5075894.1"/>
    </source>
</evidence>
<evidence type="ECO:0000256" key="3">
    <source>
        <dbReference type="ARBA" id="ARBA00022833"/>
    </source>
</evidence>
<dbReference type="InterPro" id="IPR003121">
    <property type="entry name" value="SWIB_MDM2_domain"/>
</dbReference>
<dbReference type="FunFam" id="3.30.40.10:FF:000303">
    <property type="entry name" value="Zinc finger CCCH domain-containing protein 19"/>
    <property type="match status" value="1"/>
</dbReference>
<dbReference type="PANTHER" id="PTHR46695">
    <property type="entry name" value="ZINC FINGER CCCH DOMAIN-CONTAINING PROTEIN 44-RELATED"/>
    <property type="match status" value="1"/>
</dbReference>
<feature type="region of interest" description="Disordered" evidence="6">
    <location>
        <begin position="771"/>
        <end position="834"/>
    </location>
</feature>
<dbReference type="InterPro" id="IPR058668">
    <property type="entry name" value="NERD_dom"/>
</dbReference>
<evidence type="ECO:0000256" key="2">
    <source>
        <dbReference type="ARBA" id="ARBA00022771"/>
    </source>
</evidence>
<evidence type="ECO:0000313" key="12">
    <source>
        <dbReference type="Proteomes" id="UP000886520"/>
    </source>
</evidence>
<dbReference type="InterPro" id="IPR036128">
    <property type="entry name" value="Plus3-like_sf"/>
</dbReference>
<feature type="zinc finger region" description="C3H1-type" evidence="5">
    <location>
        <begin position="1772"/>
        <end position="1797"/>
    </location>
</feature>
<keyword evidence="4" id="KW-0238">DNA-binding</keyword>
<feature type="compositionally biased region" description="Basic residues" evidence="6">
    <location>
        <begin position="578"/>
        <end position="587"/>
    </location>
</feature>
<dbReference type="InterPro" id="IPR013083">
    <property type="entry name" value="Znf_RING/FYVE/PHD"/>
</dbReference>
<name>A0A9D4ZHQ9_ADICA</name>
<keyword evidence="3 5" id="KW-0862">Zinc</keyword>
<dbReference type="SUPFAM" id="SSF90229">
    <property type="entry name" value="CCCH zinc finger"/>
    <property type="match status" value="1"/>
</dbReference>
<keyword evidence="2 5" id="KW-0863">Zinc-finger</keyword>
<feature type="compositionally biased region" description="Basic and acidic residues" evidence="6">
    <location>
        <begin position="1687"/>
        <end position="1699"/>
    </location>
</feature>
<feature type="region of interest" description="Disordered" evidence="6">
    <location>
        <begin position="519"/>
        <end position="588"/>
    </location>
</feature>
<dbReference type="Pfam" id="PF03126">
    <property type="entry name" value="Plus-3"/>
    <property type="match status" value="1"/>
</dbReference>
<evidence type="ECO:0000256" key="6">
    <source>
        <dbReference type="SAM" id="MobiDB-lite"/>
    </source>
</evidence>
<feature type="domain" description="DM2" evidence="10">
    <location>
        <begin position="834"/>
        <end position="917"/>
    </location>
</feature>
<feature type="region of interest" description="Disordered" evidence="6">
    <location>
        <begin position="1683"/>
        <end position="1766"/>
    </location>
</feature>
<dbReference type="InterPro" id="IPR035445">
    <property type="entry name" value="GYF-like_dom_sf"/>
</dbReference>
<dbReference type="PROSITE" id="PS50829">
    <property type="entry name" value="GYF"/>
    <property type="match status" value="1"/>
</dbReference>
<comment type="caution">
    <text evidence="11">The sequence shown here is derived from an EMBL/GenBank/DDBJ whole genome shotgun (WGS) entry which is preliminary data.</text>
</comment>
<dbReference type="SMART" id="SM00444">
    <property type="entry name" value="GYF"/>
    <property type="match status" value="1"/>
</dbReference>
<dbReference type="SUPFAM" id="SSF159042">
    <property type="entry name" value="Plus3-like"/>
    <property type="match status" value="1"/>
</dbReference>
<accession>A0A9D4ZHQ9</accession>
<feature type="domain" description="C3H1-type" evidence="7">
    <location>
        <begin position="1772"/>
        <end position="1797"/>
    </location>
</feature>
<dbReference type="CDD" id="cd10567">
    <property type="entry name" value="SWIB-MDM2_like"/>
    <property type="match status" value="1"/>
</dbReference>
<evidence type="ECO:0000256" key="4">
    <source>
        <dbReference type="ARBA" id="ARBA00023125"/>
    </source>
</evidence>
<feature type="domain" description="Plus3" evidence="9">
    <location>
        <begin position="970"/>
        <end position="1102"/>
    </location>
</feature>
<dbReference type="InterPro" id="IPR004343">
    <property type="entry name" value="Plus-3_dom"/>
</dbReference>
<dbReference type="PROSITE" id="PS50103">
    <property type="entry name" value="ZF_C3H1"/>
    <property type="match status" value="1"/>
</dbReference>
<feature type="compositionally biased region" description="Basic and acidic residues" evidence="6">
    <location>
        <begin position="452"/>
        <end position="468"/>
    </location>
</feature>
<dbReference type="InterPro" id="IPR000571">
    <property type="entry name" value="Znf_CCCH"/>
</dbReference>
<evidence type="ECO:0000256" key="1">
    <source>
        <dbReference type="ARBA" id="ARBA00022723"/>
    </source>
</evidence>
<dbReference type="GO" id="GO:0003677">
    <property type="term" value="F:DNA binding"/>
    <property type="evidence" value="ECO:0007669"/>
    <property type="project" value="UniProtKB-KW"/>
</dbReference>
<evidence type="ECO:0000256" key="5">
    <source>
        <dbReference type="PROSITE-ProRule" id="PRU00723"/>
    </source>
</evidence>
<dbReference type="SUPFAM" id="SSF57903">
    <property type="entry name" value="FYVE/PHD zinc finger"/>
    <property type="match status" value="1"/>
</dbReference>
<dbReference type="SUPFAM" id="SSF47592">
    <property type="entry name" value="SWIB/MDM2 domain"/>
    <property type="match status" value="1"/>
</dbReference>
<dbReference type="CDD" id="cd15568">
    <property type="entry name" value="PHD5_NSD"/>
    <property type="match status" value="1"/>
</dbReference>
<feature type="compositionally biased region" description="Basic residues" evidence="6">
    <location>
        <begin position="530"/>
        <end position="542"/>
    </location>
</feature>
<sequence>MDMETPLNAGRLSPINPIASEDFKSMASVPQLASVVSLADEVSLQNLNGSSKEIPATHEPIVVQEEAAEGDSMAQSCYSPRNLNGEEAVGGVRETLADSLEVHKMESSDGEPYHAHETPRHEELLAVDSWSAPPLCEEHVPSFNDTASSAEPMIQIAHVPSGEPRGELSSILAEEGARENSSMDWAVAEEPASTYVSMVGEDGILQNANPMQAEDVVTGTINATLNETAKEGLTLVSHNVDSQNQVGGATPLPDPVDVVGPSPVIKEEEPSAASICAIDPVTVVGSSSGIKEEEPDSVTVVGPSLGINEEGPSAVSIPAVDLFESVSIRELQNMLMDSSLNRPEIASALHKVGVERVEPDCEIAVATLNEDSLNPGMGKEPDEQGLASGVAAQQMDCFSLDASQKVEKNTAANDSVCEDLASNKGLGVVDQQNIASESRIPADYGIEELQEAEDKRETEWEGASKDDSSASVKVEGETDEIMDIDKHIQDLDMTFEGGPNNDVSNNENNDVQMDSEVVPADDVFQEPQQFRKRGRKPGKKLVKNVEKDATAGLLQESEPEKETADSPLKSPMDEQKRELRKRGRKPAAAKVVQKEEEDVCFVCFDGGKLILCDKRSCPKAYHVECTGRESEFFEKKGQWFCGWHVCSQCSKSANLNCYMCPSALCNTCIKGANFLSIRKSRGLCEGCYPIVHMIEYNETVKRDPVQVDFNDKETYEGLFKEYWEELKLKHSLSSADFKNACKAREAGGISGEGEINDDEGGMNIEAEEIMEDENGGSTDSEDRPPMVRQSRSIKRKRFTRQSVAEDLSASEFEEDESDDEVKLESTPKKGRMKAPEFDGWASKELGDLIRSLKEDPKKQLPLFGVKKLLWRYIDDNKLTNPRRRGQILCDERLRKLFGKKQVGRFEMMKLIGLHVASPNKLLVSKGGESQYNDNDAVELDDIEENQLGKKKVRRKGDDKRLKADPSEYAAINVKNVNLIYLKRSVLDELRNDPELESKAMGAFVRIRVPGTTNKSDACYRLVQVIGVKQIYDALDPEKVTDVILEIMNLHKREEITADLVSNQELVEEECRRLRQSVRCGLIKPMRVGELEERARALREAKVKDWREFELLRLSHLRDRASEKGRKKELRECVEKLQLLSTPEEKERLLNAPFDIDADPFMDPDYESDEEDLPAEDVPVEMNAPQSTQEKFLPTTRFSEKGNSAEKLYNHRDSGGVLESHKSLHDTQQKTFSWAQKDPGNGVNGRQTADLQTQGWNSLPDMPNDINTLPGQIKAGWGDGGRVRDQATGWNQGSFGRKEVRWTSNSGGNVQNSGGGGWRRSENVEMTPRFPVHQADVPAERASGPVFSPIQTPTPAMPVAPLVSGANTGTMVIDSEKEKVWCYLDPTRTVQGPFTMEQLRKWEKTNLFPLDLRIWRVNESQDVAVLLSDVLAGRFASRGLVGPSHLLPGSAQGTHVNGIPVQGLNANNVSIGQNGGGVVPSGSAQGILSGPVPPPQRPVIQSFQSSVQGRHVHTFTPGPMQGPNAQGFSSTASVHAPNIHGFPGVPTQGANVRAFAPPPTQGPYVNNFSAAPLQGTPIQGPGYPPNVAQGVNVVPGQVQAPMVMQGRPQGPSMTLGQMQGPNVHPGHAQAPNVMHGSHVGNAPLGHPRGPHTNHFPMGAATGAVHNNAPQMGQVVSSDFRNATLPNRHMNDWQDTGRRSGSDQQFGGPPPSNMMEAAHEGGARVIPTRGSWRQGGPGASRHDNRDAHNRGQFGRSQNFRGSDHFQGSDGRFLPKKDLFCKYYSRGLCKKGQACDFRHE</sequence>
<reference evidence="11" key="1">
    <citation type="submission" date="2021-01" db="EMBL/GenBank/DDBJ databases">
        <title>Adiantum capillus-veneris genome.</title>
        <authorList>
            <person name="Fang Y."/>
            <person name="Liao Q."/>
        </authorList>
    </citation>
    <scope>NUCLEOTIDE SEQUENCE</scope>
    <source>
        <strain evidence="11">H3</strain>
        <tissue evidence="11">Leaf</tissue>
    </source>
</reference>
<dbReference type="Gene3D" id="3.90.70.200">
    <property type="entry name" value="Plus-3 domain"/>
    <property type="match status" value="1"/>
</dbReference>
<dbReference type="PROSITE" id="PS51360">
    <property type="entry name" value="PLUS3"/>
    <property type="match status" value="1"/>
</dbReference>
<dbReference type="SMART" id="SM00151">
    <property type="entry name" value="SWIB"/>
    <property type="match status" value="1"/>
</dbReference>
<dbReference type="Pfam" id="PF25980">
    <property type="entry name" value="NERD_plant"/>
    <property type="match status" value="1"/>
</dbReference>
<protein>
    <submittedName>
        <fullName evidence="11">Uncharacterized protein</fullName>
    </submittedName>
</protein>
<evidence type="ECO:0000259" key="8">
    <source>
        <dbReference type="PROSITE" id="PS50829"/>
    </source>
</evidence>
<feature type="compositionally biased region" description="Basic and acidic residues" evidence="6">
    <location>
        <begin position="1738"/>
        <end position="1747"/>
    </location>
</feature>
<dbReference type="Pfam" id="PF02213">
    <property type="entry name" value="GYF"/>
    <property type="match status" value="1"/>
</dbReference>
<dbReference type="SMART" id="SM00249">
    <property type="entry name" value="PHD"/>
    <property type="match status" value="1"/>
</dbReference>
<dbReference type="InterPro" id="IPR003169">
    <property type="entry name" value="GYF"/>
</dbReference>
<dbReference type="Gene3D" id="3.30.1490.40">
    <property type="match status" value="1"/>
</dbReference>
<dbReference type="PROSITE" id="PS51925">
    <property type="entry name" value="SWIB_MDM2"/>
    <property type="match status" value="1"/>
</dbReference>
<dbReference type="Pfam" id="PF02201">
    <property type="entry name" value="SWIB"/>
    <property type="match status" value="1"/>
</dbReference>
<dbReference type="Gene3D" id="3.30.40.10">
    <property type="entry name" value="Zinc/RING finger domain, C3HC4 (zinc finger)"/>
    <property type="match status" value="1"/>
</dbReference>
<dbReference type="GO" id="GO:0008270">
    <property type="term" value="F:zinc ion binding"/>
    <property type="evidence" value="ECO:0007669"/>
    <property type="project" value="UniProtKB-KW"/>
</dbReference>
<dbReference type="SUPFAM" id="SSF55277">
    <property type="entry name" value="GYF domain"/>
    <property type="match status" value="1"/>
</dbReference>
<proteinExistence type="predicted"/>
<dbReference type="EMBL" id="JABFUD020000009">
    <property type="protein sequence ID" value="KAI5075894.1"/>
    <property type="molecule type" value="Genomic_DNA"/>
</dbReference>
<evidence type="ECO:0000259" key="10">
    <source>
        <dbReference type="PROSITE" id="PS51925"/>
    </source>
</evidence>
<dbReference type="SMART" id="SM00719">
    <property type="entry name" value="Plus3"/>
    <property type="match status" value="1"/>
</dbReference>
<dbReference type="Gene3D" id="1.10.245.10">
    <property type="entry name" value="SWIB/MDM2 domain"/>
    <property type="match status" value="1"/>
</dbReference>
<keyword evidence="12" id="KW-1185">Reference proteome</keyword>
<dbReference type="InterPro" id="IPR019835">
    <property type="entry name" value="SWIB_domain"/>
</dbReference>
<evidence type="ECO:0000259" key="7">
    <source>
        <dbReference type="PROSITE" id="PS50103"/>
    </source>
</evidence>
<feature type="region of interest" description="Disordered" evidence="6">
    <location>
        <begin position="1298"/>
        <end position="1319"/>
    </location>
</feature>
<dbReference type="Proteomes" id="UP000886520">
    <property type="component" value="Chromosome 9"/>
</dbReference>
<dbReference type="OrthoDB" id="6415790at2759"/>
<dbReference type="InterPro" id="IPR001965">
    <property type="entry name" value="Znf_PHD"/>
</dbReference>
<feature type="region of interest" description="Disordered" evidence="6">
    <location>
        <begin position="451"/>
        <end position="479"/>
    </location>
</feature>
<feature type="domain" description="GYF" evidence="8">
    <location>
        <begin position="1377"/>
        <end position="1431"/>
    </location>
</feature>
<dbReference type="InterPro" id="IPR036855">
    <property type="entry name" value="Znf_CCCH_sf"/>
</dbReference>
<dbReference type="InterPro" id="IPR011011">
    <property type="entry name" value="Znf_FYVE_PHD"/>
</dbReference>
<dbReference type="PANTHER" id="PTHR46695:SF5">
    <property type="entry name" value="RNA POLYMERASE-ASSOCIATED PROTEIN RTF1 HOMOLOG"/>
    <property type="match status" value="1"/>
</dbReference>
<gene>
    <name evidence="11" type="ORF">GOP47_0009970</name>
</gene>